<evidence type="ECO:0000256" key="4">
    <source>
        <dbReference type="ARBA" id="ARBA00022741"/>
    </source>
</evidence>
<dbReference type="SUPFAM" id="SSF53448">
    <property type="entry name" value="Nucleotide-diphospho-sugar transferases"/>
    <property type="match status" value="1"/>
</dbReference>
<dbReference type="PANTHER" id="PTHR19136">
    <property type="entry name" value="MOLYBDENUM COFACTOR GUANYLYLTRANSFERASE"/>
    <property type="match status" value="1"/>
</dbReference>
<dbReference type="Pfam" id="PF12804">
    <property type="entry name" value="NTP_transf_3"/>
    <property type="match status" value="1"/>
</dbReference>
<keyword evidence="7" id="KW-0501">Molybdenum cofactor biosynthesis</keyword>
<keyword evidence="4" id="KW-0547">Nucleotide-binding</keyword>
<keyword evidence="3" id="KW-0479">Metal-binding</keyword>
<accession>T0YDM3</accession>
<keyword evidence="5" id="KW-0460">Magnesium</keyword>
<evidence type="ECO:0000259" key="8">
    <source>
        <dbReference type="Pfam" id="PF12804"/>
    </source>
</evidence>
<feature type="domain" description="MobA-like NTP transferase" evidence="8">
    <location>
        <begin position="12"/>
        <end position="150"/>
    </location>
</feature>
<dbReference type="InterPro" id="IPR013482">
    <property type="entry name" value="Molybde_CF_guanTrfase"/>
</dbReference>
<dbReference type="PANTHER" id="PTHR19136:SF81">
    <property type="entry name" value="MOLYBDENUM COFACTOR GUANYLYLTRANSFERASE"/>
    <property type="match status" value="1"/>
</dbReference>
<evidence type="ECO:0000256" key="6">
    <source>
        <dbReference type="ARBA" id="ARBA00023134"/>
    </source>
</evidence>
<keyword evidence="6" id="KW-0342">GTP-binding</keyword>
<dbReference type="AlphaFoldDB" id="T0YDM3"/>
<dbReference type="GO" id="GO:0006777">
    <property type="term" value="P:Mo-molybdopterin cofactor biosynthetic process"/>
    <property type="evidence" value="ECO:0007669"/>
    <property type="project" value="UniProtKB-KW"/>
</dbReference>
<organism evidence="9">
    <name type="scientific">mine drainage metagenome</name>
    <dbReference type="NCBI Taxonomy" id="410659"/>
    <lineage>
        <taxon>unclassified sequences</taxon>
        <taxon>metagenomes</taxon>
        <taxon>ecological metagenomes</taxon>
    </lineage>
</organism>
<dbReference type="CDD" id="cd02503">
    <property type="entry name" value="MobA"/>
    <property type="match status" value="1"/>
</dbReference>
<dbReference type="GO" id="GO:0016779">
    <property type="term" value="F:nucleotidyltransferase activity"/>
    <property type="evidence" value="ECO:0007669"/>
    <property type="project" value="UniProtKB-ARBA"/>
</dbReference>
<dbReference type="InterPro" id="IPR029044">
    <property type="entry name" value="Nucleotide-diphossugar_trans"/>
</dbReference>
<reference evidence="9" key="2">
    <citation type="journal article" date="2014" name="ISME J.">
        <title>Microbial stratification in low pH oxic and suboxic macroscopic growths along an acid mine drainage.</title>
        <authorList>
            <person name="Mendez-Garcia C."/>
            <person name="Mesa V."/>
            <person name="Sprenger R.R."/>
            <person name="Richter M."/>
            <person name="Diez M.S."/>
            <person name="Solano J."/>
            <person name="Bargiela R."/>
            <person name="Golyshina O.V."/>
            <person name="Manteca A."/>
            <person name="Ramos J.L."/>
            <person name="Gallego J.R."/>
            <person name="Llorente I."/>
            <person name="Martins Dos Santos V.A."/>
            <person name="Jensen O.N."/>
            <person name="Pelaez A.I."/>
            <person name="Sanchez J."/>
            <person name="Ferrer M."/>
        </authorList>
    </citation>
    <scope>NUCLEOTIDE SEQUENCE</scope>
</reference>
<name>T0YDM3_9ZZZZ</name>
<keyword evidence="2" id="KW-0808">Transferase</keyword>
<reference evidence="9" key="1">
    <citation type="submission" date="2013-08" db="EMBL/GenBank/DDBJ databases">
        <authorList>
            <person name="Mendez C."/>
            <person name="Richter M."/>
            <person name="Ferrer M."/>
            <person name="Sanchez J."/>
        </authorList>
    </citation>
    <scope>NUCLEOTIDE SEQUENCE</scope>
</reference>
<proteinExistence type="inferred from homology"/>
<dbReference type="EMBL" id="AUZZ01009990">
    <property type="protein sequence ID" value="EQD31243.1"/>
    <property type="molecule type" value="Genomic_DNA"/>
</dbReference>
<keyword evidence="1" id="KW-0963">Cytoplasm</keyword>
<evidence type="ECO:0000256" key="7">
    <source>
        <dbReference type="ARBA" id="ARBA00023150"/>
    </source>
</evidence>
<feature type="non-terminal residue" evidence="9">
    <location>
        <position position="1"/>
    </location>
</feature>
<evidence type="ECO:0000256" key="5">
    <source>
        <dbReference type="ARBA" id="ARBA00022842"/>
    </source>
</evidence>
<evidence type="ECO:0000256" key="2">
    <source>
        <dbReference type="ARBA" id="ARBA00022679"/>
    </source>
</evidence>
<dbReference type="HAMAP" id="MF_00316">
    <property type="entry name" value="MobA"/>
    <property type="match status" value="1"/>
</dbReference>
<gene>
    <name evidence="9" type="ORF">B2A_13782</name>
</gene>
<protein>
    <submittedName>
        <fullName evidence="9">Molybdopterin-guanine dinucleotide biosynthesis protein B</fullName>
    </submittedName>
</protein>
<sequence>SGAAASGAPLYGLVLAGGHSSRMQRDKATLEYQGRSQLERAMALLEGRVAHAFVSVRAAQQTDSGRARHALIVDEQEGLGPCGGILAAQRRYPQAAWLVLACDLPFLDGRTLDHLIAARAPERTATAYRSARESLPEPLCAIYEPASHVLLSRAVRDGQRCPRKFLIGADVLLIDPPDPRALENVNTPDEFERASAA</sequence>
<evidence type="ECO:0000256" key="1">
    <source>
        <dbReference type="ARBA" id="ARBA00022490"/>
    </source>
</evidence>
<dbReference type="Gene3D" id="3.90.550.10">
    <property type="entry name" value="Spore Coat Polysaccharide Biosynthesis Protein SpsA, Chain A"/>
    <property type="match status" value="1"/>
</dbReference>
<evidence type="ECO:0000256" key="3">
    <source>
        <dbReference type="ARBA" id="ARBA00022723"/>
    </source>
</evidence>
<evidence type="ECO:0000313" key="9">
    <source>
        <dbReference type="EMBL" id="EQD31243.1"/>
    </source>
</evidence>
<dbReference type="GO" id="GO:0046872">
    <property type="term" value="F:metal ion binding"/>
    <property type="evidence" value="ECO:0007669"/>
    <property type="project" value="UniProtKB-KW"/>
</dbReference>
<dbReference type="GO" id="GO:0005525">
    <property type="term" value="F:GTP binding"/>
    <property type="evidence" value="ECO:0007669"/>
    <property type="project" value="UniProtKB-KW"/>
</dbReference>
<dbReference type="InterPro" id="IPR025877">
    <property type="entry name" value="MobA-like_NTP_Trfase"/>
</dbReference>
<comment type="caution">
    <text evidence="9">The sequence shown here is derived from an EMBL/GenBank/DDBJ whole genome shotgun (WGS) entry which is preliminary data.</text>
</comment>
<feature type="non-terminal residue" evidence="9">
    <location>
        <position position="197"/>
    </location>
</feature>